<dbReference type="AlphaFoldDB" id="A0A834XEW5"/>
<keyword evidence="3" id="KW-1185">Reference proteome</keyword>
<dbReference type="Proteomes" id="UP000634136">
    <property type="component" value="Unassembled WGS sequence"/>
</dbReference>
<proteinExistence type="predicted"/>
<dbReference type="EMBL" id="JAAIUW010000001">
    <property type="protein sequence ID" value="KAF7843822.1"/>
    <property type="molecule type" value="Genomic_DNA"/>
</dbReference>
<evidence type="ECO:0000313" key="2">
    <source>
        <dbReference type="EMBL" id="KAF7843822.1"/>
    </source>
</evidence>
<evidence type="ECO:0000256" key="1">
    <source>
        <dbReference type="SAM" id="MobiDB-lite"/>
    </source>
</evidence>
<feature type="region of interest" description="Disordered" evidence="1">
    <location>
        <begin position="1"/>
        <end position="30"/>
    </location>
</feature>
<gene>
    <name evidence="2" type="ORF">G2W53_000727</name>
</gene>
<evidence type="ECO:0000313" key="3">
    <source>
        <dbReference type="Proteomes" id="UP000634136"/>
    </source>
</evidence>
<reference evidence="2" key="1">
    <citation type="submission" date="2020-09" db="EMBL/GenBank/DDBJ databases">
        <title>Genome-Enabled Discovery of Anthraquinone Biosynthesis in Senna tora.</title>
        <authorList>
            <person name="Kang S.-H."/>
            <person name="Pandey R.P."/>
            <person name="Lee C.-M."/>
            <person name="Sim J.-S."/>
            <person name="Jeong J.-T."/>
            <person name="Choi B.-S."/>
            <person name="Jung M."/>
            <person name="Ginzburg D."/>
            <person name="Zhao K."/>
            <person name="Won S.Y."/>
            <person name="Oh T.-J."/>
            <person name="Yu Y."/>
            <person name="Kim N.-H."/>
            <person name="Lee O.R."/>
            <person name="Lee T.-H."/>
            <person name="Bashyal P."/>
            <person name="Kim T.-S."/>
            <person name="Lee W.-H."/>
            <person name="Kawkins C."/>
            <person name="Kim C.-K."/>
            <person name="Kim J.S."/>
            <person name="Ahn B.O."/>
            <person name="Rhee S.Y."/>
            <person name="Sohng J.K."/>
        </authorList>
    </citation>
    <scope>NUCLEOTIDE SEQUENCE</scope>
    <source>
        <tissue evidence="2">Leaf</tissue>
    </source>
</reference>
<protein>
    <submittedName>
        <fullName evidence="2">Uncharacterized protein</fullName>
    </submittedName>
</protein>
<name>A0A834XEW5_9FABA</name>
<sequence>MAIEGTSTQDGGTTMRKTHTPASGKTPRGR</sequence>
<accession>A0A834XEW5</accession>
<comment type="caution">
    <text evidence="2">The sequence shown here is derived from an EMBL/GenBank/DDBJ whole genome shotgun (WGS) entry which is preliminary data.</text>
</comment>
<organism evidence="2 3">
    <name type="scientific">Senna tora</name>
    <dbReference type="NCBI Taxonomy" id="362788"/>
    <lineage>
        <taxon>Eukaryota</taxon>
        <taxon>Viridiplantae</taxon>
        <taxon>Streptophyta</taxon>
        <taxon>Embryophyta</taxon>
        <taxon>Tracheophyta</taxon>
        <taxon>Spermatophyta</taxon>
        <taxon>Magnoliopsida</taxon>
        <taxon>eudicotyledons</taxon>
        <taxon>Gunneridae</taxon>
        <taxon>Pentapetalae</taxon>
        <taxon>rosids</taxon>
        <taxon>fabids</taxon>
        <taxon>Fabales</taxon>
        <taxon>Fabaceae</taxon>
        <taxon>Caesalpinioideae</taxon>
        <taxon>Cassia clade</taxon>
        <taxon>Senna</taxon>
    </lineage>
</organism>
<feature type="compositionally biased region" description="Polar residues" evidence="1">
    <location>
        <begin position="1"/>
        <end position="12"/>
    </location>
</feature>